<proteinExistence type="predicted"/>
<dbReference type="InterPro" id="IPR013083">
    <property type="entry name" value="Znf_RING/FYVE/PHD"/>
</dbReference>
<evidence type="ECO:0000313" key="2">
    <source>
        <dbReference type="EMBL" id="KZL86898.1"/>
    </source>
</evidence>
<name>A0A162PA51_COLIC</name>
<accession>A0A162PA51</accession>
<feature type="region of interest" description="Disordered" evidence="1">
    <location>
        <begin position="1"/>
        <end position="113"/>
    </location>
</feature>
<evidence type="ECO:0000313" key="3">
    <source>
        <dbReference type="Proteomes" id="UP000076584"/>
    </source>
</evidence>
<gene>
    <name evidence="2" type="ORF">CI238_09215</name>
</gene>
<dbReference type="Gene3D" id="3.30.40.10">
    <property type="entry name" value="Zinc/RING finger domain, C3HC4 (zinc finger)"/>
    <property type="match status" value="1"/>
</dbReference>
<dbReference type="Proteomes" id="UP000076584">
    <property type="component" value="Unassembled WGS sequence"/>
</dbReference>
<protein>
    <recommendedName>
        <fullName evidence="4">RING-type domain-containing protein</fullName>
    </recommendedName>
</protein>
<keyword evidence="3" id="KW-1185">Reference proteome</keyword>
<reference evidence="2 3" key="1">
    <citation type="submission" date="2015-06" db="EMBL/GenBank/DDBJ databases">
        <title>Survival trade-offs in plant roots during colonization by closely related pathogenic and mutualistic fungi.</title>
        <authorList>
            <person name="Hacquard S."/>
            <person name="Kracher B."/>
            <person name="Hiruma K."/>
            <person name="Weinman A."/>
            <person name="Muench P."/>
            <person name="Garrido Oter R."/>
            <person name="Ver Loren van Themaat E."/>
            <person name="Dallerey J.-F."/>
            <person name="Damm U."/>
            <person name="Henrissat B."/>
            <person name="Lespinet O."/>
            <person name="Thon M."/>
            <person name="Kemen E."/>
            <person name="McHardy A.C."/>
            <person name="Schulze-Lefert P."/>
            <person name="O'Connell R.J."/>
        </authorList>
    </citation>
    <scope>NUCLEOTIDE SEQUENCE [LARGE SCALE GENOMIC DNA]</scope>
    <source>
        <strain evidence="2 3">MAFF 238704</strain>
    </source>
</reference>
<evidence type="ECO:0008006" key="4">
    <source>
        <dbReference type="Google" id="ProtNLM"/>
    </source>
</evidence>
<dbReference type="SUPFAM" id="SSF57850">
    <property type="entry name" value="RING/U-box"/>
    <property type="match status" value="1"/>
</dbReference>
<dbReference type="EMBL" id="LFIW01000357">
    <property type="protein sequence ID" value="KZL86898.1"/>
    <property type="molecule type" value="Genomic_DNA"/>
</dbReference>
<feature type="compositionally biased region" description="Polar residues" evidence="1">
    <location>
        <begin position="29"/>
        <end position="39"/>
    </location>
</feature>
<dbReference type="AlphaFoldDB" id="A0A162PA51"/>
<comment type="caution">
    <text evidence="2">The sequence shown here is derived from an EMBL/GenBank/DDBJ whole genome shotgun (WGS) entry which is preliminary data.</text>
</comment>
<feature type="region of interest" description="Disordered" evidence="1">
    <location>
        <begin position="352"/>
        <end position="376"/>
    </location>
</feature>
<organism evidence="2 3">
    <name type="scientific">Colletotrichum incanum</name>
    <name type="common">Soybean anthracnose fungus</name>
    <dbReference type="NCBI Taxonomy" id="1573173"/>
    <lineage>
        <taxon>Eukaryota</taxon>
        <taxon>Fungi</taxon>
        <taxon>Dikarya</taxon>
        <taxon>Ascomycota</taxon>
        <taxon>Pezizomycotina</taxon>
        <taxon>Sordariomycetes</taxon>
        <taxon>Hypocreomycetidae</taxon>
        <taxon>Glomerellales</taxon>
        <taxon>Glomerellaceae</taxon>
        <taxon>Colletotrichum</taxon>
        <taxon>Colletotrichum spaethianum species complex</taxon>
    </lineage>
</organism>
<feature type="compositionally biased region" description="Acidic residues" evidence="1">
    <location>
        <begin position="358"/>
        <end position="367"/>
    </location>
</feature>
<sequence length="376" mass="42109">MAPSNNNRPTVRCHPMKTRATSRREDSSCSEGSPENSPVETPMPRNSSRNRKRSGREFEELEASSSNKRPGKKPKVEEQRAPTPIDLEDDTDKVSSPWESENGSGCTFPPVETPSPALHVRSDGFWPTIRDDYLKSLEDGSIRVDIPCVICGDECIVAGQTHWGLRRPEGTGTELPVILCYGHMIGDGCLEKWNEARQEEEEPLNCPICRRDFQCTDCGCSLTGWLLTLDIPVGETKTIQEGGHQVPRCNACEAHHVFGKAIRAEDYVTEEYPGEPQPLLDWFHMLRSNAGAEARTGRHRHVAPGDIPELVLDNVFATMRLALEDFEYAVRSKVEDTLDGIERELDYVLPWNHPGSSEADEDDEDETSSLSIDSFW</sequence>
<evidence type="ECO:0000256" key="1">
    <source>
        <dbReference type="SAM" id="MobiDB-lite"/>
    </source>
</evidence>